<proteinExistence type="predicted"/>
<sequence>MYGEPFFDAIDDRMDEGHDELPVEFVPPSKSIDVEFYRRFATELEKQKSADPKQAWPTADKNWITVTEEEVQAMIERESANLKKAQDEGVKVMYSTEF</sequence>
<protein>
    <submittedName>
        <fullName evidence="2">Uncharacterized protein</fullName>
    </submittedName>
</protein>
<organism evidence="1 2">
    <name type="scientific">Panagrolaimus sp. ES5</name>
    <dbReference type="NCBI Taxonomy" id="591445"/>
    <lineage>
        <taxon>Eukaryota</taxon>
        <taxon>Metazoa</taxon>
        <taxon>Ecdysozoa</taxon>
        <taxon>Nematoda</taxon>
        <taxon>Chromadorea</taxon>
        <taxon>Rhabditida</taxon>
        <taxon>Tylenchina</taxon>
        <taxon>Panagrolaimomorpha</taxon>
        <taxon>Panagrolaimoidea</taxon>
        <taxon>Panagrolaimidae</taxon>
        <taxon>Panagrolaimus</taxon>
    </lineage>
</organism>
<accession>A0AC34G669</accession>
<evidence type="ECO:0000313" key="1">
    <source>
        <dbReference type="Proteomes" id="UP000887579"/>
    </source>
</evidence>
<dbReference type="WBParaSite" id="ES5_v2.g25241.t1">
    <property type="protein sequence ID" value="ES5_v2.g25241.t1"/>
    <property type="gene ID" value="ES5_v2.g25241"/>
</dbReference>
<name>A0AC34G669_9BILA</name>
<dbReference type="Proteomes" id="UP000887579">
    <property type="component" value="Unplaced"/>
</dbReference>
<evidence type="ECO:0000313" key="2">
    <source>
        <dbReference type="WBParaSite" id="ES5_v2.g25241.t1"/>
    </source>
</evidence>
<reference evidence="2" key="1">
    <citation type="submission" date="2022-11" db="UniProtKB">
        <authorList>
            <consortium name="WormBaseParasite"/>
        </authorList>
    </citation>
    <scope>IDENTIFICATION</scope>
</reference>